<evidence type="ECO:0000259" key="5">
    <source>
        <dbReference type="Pfam" id="PF22692"/>
    </source>
</evidence>
<comment type="similarity">
    <text evidence="1 2">Belongs to the flagella basal body rod proteins family.</text>
</comment>
<proteinExistence type="inferred from homology"/>
<evidence type="ECO:0000256" key="1">
    <source>
        <dbReference type="ARBA" id="ARBA00009677"/>
    </source>
</evidence>
<sequence>MLRGFYTAASGMMAQQRRIEMWTNNIANANTPGYKSDQAALRAFPELLLSRLDKATVPTKTPRSFPLQPTIGSINTGVYMQELIPNFRQGDIKETGQPTDIAMINGTLPVDAETGKEGTLFFVVQNENGDIRYTRNGNFTLNPQGFLTTNDGWYVLDENGRRIQLPSTNFAVNADGTIVANNTRIARINIAFAANPNTLVKEGNGLFRSENGVLPSALGNPNITYTLKQGFLERANVDLNRAMTEMLSAYRAFEANQKIVQAYDRSMDKAVNEIGRLK</sequence>
<dbReference type="PANTHER" id="PTHR30435">
    <property type="entry name" value="FLAGELLAR PROTEIN"/>
    <property type="match status" value="1"/>
</dbReference>
<evidence type="ECO:0000259" key="4">
    <source>
        <dbReference type="Pfam" id="PF06429"/>
    </source>
</evidence>
<evidence type="ECO:0000256" key="2">
    <source>
        <dbReference type="RuleBase" id="RU362116"/>
    </source>
</evidence>
<gene>
    <name evidence="6" type="ORF">B4110_3378</name>
</gene>
<dbReference type="Pfam" id="PF06429">
    <property type="entry name" value="Flg_bbr_C"/>
    <property type="match status" value="1"/>
</dbReference>
<dbReference type="Pfam" id="PF00460">
    <property type="entry name" value="Flg_bb_rod"/>
    <property type="match status" value="1"/>
</dbReference>
<keyword evidence="2" id="KW-0975">Bacterial flagellum</keyword>
<evidence type="ECO:0000313" key="7">
    <source>
        <dbReference type="Proteomes" id="UP000075324"/>
    </source>
</evidence>
<dbReference type="GO" id="GO:0071978">
    <property type="term" value="P:bacterial-type flagellum-dependent swarming motility"/>
    <property type="evidence" value="ECO:0007669"/>
    <property type="project" value="TreeGrafter"/>
</dbReference>
<dbReference type="SUPFAM" id="SSF117143">
    <property type="entry name" value="Flagellar hook protein flgE"/>
    <property type="match status" value="1"/>
</dbReference>
<dbReference type="PANTHER" id="PTHR30435:SF19">
    <property type="entry name" value="FLAGELLAR BASAL-BODY ROD PROTEIN FLGG"/>
    <property type="match status" value="1"/>
</dbReference>
<dbReference type="Proteomes" id="UP000075324">
    <property type="component" value="Unassembled WGS sequence"/>
</dbReference>
<feature type="domain" description="Flagellar basal-body/hook protein C-terminal" evidence="4">
    <location>
        <begin position="228"/>
        <end position="272"/>
    </location>
</feature>
<feature type="domain" description="Flagellar hook protein FlgE/F/G-like D1" evidence="5">
    <location>
        <begin position="118"/>
        <end position="180"/>
    </location>
</feature>
<comment type="caution">
    <text evidence="6">The sequence shown here is derived from an EMBL/GenBank/DDBJ whole genome shotgun (WGS) entry which is preliminary data.</text>
</comment>
<dbReference type="GO" id="GO:0009425">
    <property type="term" value="C:bacterial-type flagellum basal body"/>
    <property type="evidence" value="ECO:0007669"/>
    <property type="project" value="UniProtKB-SubCell"/>
</dbReference>
<protein>
    <submittedName>
        <fullName evidence="6">Uncharacterized protein</fullName>
    </submittedName>
</protein>
<reference evidence="6 7" key="1">
    <citation type="submission" date="2016-01" db="EMBL/GenBank/DDBJ databases">
        <title>Draft Genome Sequences of Seven Thermophilic Sporeformers Isolated from Foods.</title>
        <authorList>
            <person name="Berendsen E.M."/>
            <person name="Wells-Bennik M.H."/>
            <person name="Krawcyk A.O."/>
            <person name="De Jong A."/>
            <person name="Holsappel S."/>
            <person name="Eijlander R.T."/>
            <person name="Kuipers O.P."/>
        </authorList>
    </citation>
    <scope>NUCLEOTIDE SEQUENCE [LARGE SCALE GENOMIC DNA]</scope>
    <source>
        <strain evidence="6 7">B4110</strain>
    </source>
</reference>
<dbReference type="InterPro" id="IPR020013">
    <property type="entry name" value="Flagellar_FlgE/F/G"/>
</dbReference>
<dbReference type="InterPro" id="IPR001444">
    <property type="entry name" value="Flag_bb_rod_N"/>
</dbReference>
<comment type="subcellular location">
    <subcellularLocation>
        <location evidence="2">Bacterial flagellum basal body</location>
    </subcellularLocation>
</comment>
<organism evidence="6 7">
    <name type="scientific">Parageobacillus toebii</name>
    <dbReference type="NCBI Taxonomy" id="153151"/>
    <lineage>
        <taxon>Bacteria</taxon>
        <taxon>Bacillati</taxon>
        <taxon>Bacillota</taxon>
        <taxon>Bacilli</taxon>
        <taxon>Bacillales</taxon>
        <taxon>Anoxybacillaceae</taxon>
        <taxon>Parageobacillus</taxon>
    </lineage>
</organism>
<accession>A0A150MZD9</accession>
<dbReference type="Pfam" id="PF22692">
    <property type="entry name" value="LlgE_F_G_D1"/>
    <property type="match status" value="1"/>
</dbReference>
<dbReference type="NCBIfam" id="TIGR03506">
    <property type="entry name" value="FlgEFG_subfam"/>
    <property type="match status" value="1"/>
</dbReference>
<evidence type="ECO:0000313" key="6">
    <source>
        <dbReference type="EMBL" id="KYD29821.1"/>
    </source>
</evidence>
<dbReference type="EMBL" id="LQYW01000061">
    <property type="protein sequence ID" value="KYD29821.1"/>
    <property type="molecule type" value="Genomic_DNA"/>
</dbReference>
<dbReference type="InterPro" id="IPR053967">
    <property type="entry name" value="LlgE_F_G-like_D1"/>
</dbReference>
<name>A0A150MZD9_9BACL</name>
<dbReference type="InterPro" id="IPR010930">
    <property type="entry name" value="Flg_bb/hook_C_dom"/>
</dbReference>
<dbReference type="RefSeq" id="WP_062678109.1">
    <property type="nucleotide sequence ID" value="NZ_LQYW01000061.1"/>
</dbReference>
<feature type="domain" description="Flagellar basal body rod protein N-terminal" evidence="3">
    <location>
        <begin position="5"/>
        <end position="35"/>
    </location>
</feature>
<dbReference type="PATRIC" id="fig|153151.4.peg.3342"/>
<evidence type="ECO:0000259" key="3">
    <source>
        <dbReference type="Pfam" id="PF00460"/>
    </source>
</evidence>
<dbReference type="AlphaFoldDB" id="A0A150MZD9"/>
<dbReference type="InterPro" id="IPR037925">
    <property type="entry name" value="FlgE/F/G-like"/>
</dbReference>